<gene>
    <name evidence="1" type="ORF">FCI23_10415</name>
</gene>
<sequence length="171" mass="18976">MSLDDFDLIALTGLHASDDGGFDALYQQALTKLLRSHPDGFPATAAGRAAWDQLDGGQRERALNALFYTWFVDDRREQDEALHHQDITAESSYLQGGDLDHLAQAAVSARGAVTVDSAALWRAVKELRLLTHRVGLLRALHTTEPMTDEAMNRLEDDLKRDLYGDEEEGGR</sequence>
<dbReference type="AlphaFoldDB" id="A0A4U0T8U1"/>
<keyword evidence="2" id="KW-1185">Reference proteome</keyword>
<dbReference type="Proteomes" id="UP000305778">
    <property type="component" value="Unassembled WGS sequence"/>
</dbReference>
<comment type="caution">
    <text evidence="1">The sequence shown here is derived from an EMBL/GenBank/DDBJ whole genome shotgun (WGS) entry which is preliminary data.</text>
</comment>
<evidence type="ECO:0000313" key="1">
    <source>
        <dbReference type="EMBL" id="TKA11735.1"/>
    </source>
</evidence>
<accession>A0A4U0T8U1</accession>
<dbReference type="EMBL" id="SUMC01000007">
    <property type="protein sequence ID" value="TKA11735.1"/>
    <property type="molecule type" value="Genomic_DNA"/>
</dbReference>
<protein>
    <submittedName>
        <fullName evidence="1">Uncharacterized protein</fullName>
    </submittedName>
</protein>
<reference evidence="1 2" key="1">
    <citation type="submission" date="2019-04" db="EMBL/GenBank/DDBJ databases">
        <title>Streptomyces oryziradicis sp. nov., a novel actinomycete isolated from rhizosphere soil of rice (Oryza sativa L.).</title>
        <authorList>
            <person name="Li C."/>
        </authorList>
    </citation>
    <scope>NUCLEOTIDE SEQUENCE [LARGE SCALE GENOMIC DNA]</scope>
    <source>
        <strain evidence="1 2">NEAU-C40</strain>
    </source>
</reference>
<proteinExistence type="predicted"/>
<dbReference type="RefSeq" id="WP_136723195.1">
    <property type="nucleotide sequence ID" value="NZ_SUMC01000007.1"/>
</dbReference>
<evidence type="ECO:0000313" key="2">
    <source>
        <dbReference type="Proteomes" id="UP000305778"/>
    </source>
</evidence>
<organism evidence="1 2">
    <name type="scientific">Actinacidiphila oryziradicis</name>
    <dbReference type="NCBI Taxonomy" id="2571141"/>
    <lineage>
        <taxon>Bacteria</taxon>
        <taxon>Bacillati</taxon>
        <taxon>Actinomycetota</taxon>
        <taxon>Actinomycetes</taxon>
        <taxon>Kitasatosporales</taxon>
        <taxon>Streptomycetaceae</taxon>
        <taxon>Actinacidiphila</taxon>
    </lineage>
</organism>
<name>A0A4U0T8U1_9ACTN</name>